<dbReference type="KEGG" id="gho:AL542_09365"/>
<feature type="chain" id="PRO_5017061358" description="SPOR domain-containing protein" evidence="1">
    <location>
        <begin position="25"/>
        <end position="249"/>
    </location>
</feature>
<accession>A0A377HHS1</accession>
<protein>
    <recommendedName>
        <fullName evidence="4">SPOR domain-containing protein</fullName>
    </recommendedName>
</protein>
<sequence length="249" mass="27763">MIAKFSHLIPFLFIAVFLSSASVANDGCQPVSDGNWQVVGESCDVGQGLWSTRPEREDGRFWVQCGLFNRSPPASFSDLFPRDISLEKLVFRTESSQYRCLLGPFMHFSEAAGVKAAVRQSDAFSLAFIREVKKPPRRYLDIAGMKSPMPKVDEPRYSDQHNVWWRATLQEAKMTCATDNMNLVSEQTLKELIAIPTAKEELSSPLPFWVADGNAFDADTGISIPLSKASALLVLCEPKLVIREMKQGL</sequence>
<dbReference type="RefSeq" id="WP_005501767.1">
    <property type="nucleotide sequence ID" value="NZ_CP014056.2"/>
</dbReference>
<keyword evidence="1" id="KW-0732">Signal</keyword>
<dbReference type="STRING" id="673.AL542_09365"/>
<dbReference type="EMBL" id="UGHD01000002">
    <property type="protein sequence ID" value="STO55749.1"/>
    <property type="molecule type" value="Genomic_DNA"/>
</dbReference>
<organism evidence="2 3">
    <name type="scientific">Grimontia hollisae</name>
    <name type="common">Vibrio hollisae</name>
    <dbReference type="NCBI Taxonomy" id="673"/>
    <lineage>
        <taxon>Bacteria</taxon>
        <taxon>Pseudomonadati</taxon>
        <taxon>Pseudomonadota</taxon>
        <taxon>Gammaproteobacteria</taxon>
        <taxon>Vibrionales</taxon>
        <taxon>Vibrionaceae</taxon>
        <taxon>Grimontia</taxon>
    </lineage>
</organism>
<feature type="signal peptide" evidence="1">
    <location>
        <begin position="1"/>
        <end position="24"/>
    </location>
</feature>
<dbReference type="GeneID" id="58896129"/>
<name>A0A377HHS1_GRIHO</name>
<proteinExistence type="predicted"/>
<evidence type="ECO:0000313" key="2">
    <source>
        <dbReference type="EMBL" id="STO55749.1"/>
    </source>
</evidence>
<dbReference type="AlphaFoldDB" id="A0A377HHS1"/>
<dbReference type="Proteomes" id="UP000254512">
    <property type="component" value="Unassembled WGS sequence"/>
</dbReference>
<reference evidence="2 3" key="1">
    <citation type="submission" date="2018-06" db="EMBL/GenBank/DDBJ databases">
        <authorList>
            <consortium name="Pathogen Informatics"/>
            <person name="Doyle S."/>
        </authorList>
    </citation>
    <scope>NUCLEOTIDE SEQUENCE [LARGE SCALE GENOMIC DNA]</scope>
    <source>
        <strain evidence="2 3">NCTC11645</strain>
    </source>
</reference>
<evidence type="ECO:0000256" key="1">
    <source>
        <dbReference type="SAM" id="SignalP"/>
    </source>
</evidence>
<evidence type="ECO:0000313" key="3">
    <source>
        <dbReference type="Proteomes" id="UP000254512"/>
    </source>
</evidence>
<evidence type="ECO:0008006" key="4">
    <source>
        <dbReference type="Google" id="ProtNLM"/>
    </source>
</evidence>
<gene>
    <name evidence="2" type="ORF">NCTC11645_00049</name>
</gene>